<proteinExistence type="predicted"/>
<sequence length="401" mass="42617">MQRTDNRPNPLVMAVSAMLVALVVIVFARLAYGLLLPAMRTDLGLSYRQAGALGTVTALGYLLFVLLGGLAASRWGARNTVVFGLAAVTLGFAGLSVAGDYPLIVVLMALLGFGTAFCFAPTVSLLATWYPERRGVMIGCMTAGVGAGIFFIGLLVPWLSDLFGANGWRVTWGIFAAVAGAVGLLVLLAVRDPPTADDAGTARPPSADKWLIYRNPRVIIMALVYGIIGMVYITQALFMVSYVVESGFDETIAGWLMAMMGLLSVLSGPLWGSLSDSWGRGNTLSLAMSVVTVAMALPLIDQSLPLFVAHFFFMGCAVNGVFTLIQAASTDQVAPRYIPIAFSYVTLFFAGGQLIGPAVAGWLIETRGGFPLAIGFTCFWLLVGLFLTQRIRRFPADVAVS</sequence>
<feature type="transmembrane region" description="Helical" evidence="4">
    <location>
        <begin position="218"/>
        <end position="240"/>
    </location>
</feature>
<dbReference type="SUPFAM" id="SSF103473">
    <property type="entry name" value="MFS general substrate transporter"/>
    <property type="match status" value="1"/>
</dbReference>
<feature type="transmembrane region" description="Helical" evidence="4">
    <location>
        <begin position="306"/>
        <end position="325"/>
    </location>
</feature>
<feature type="transmembrane region" description="Helical" evidence="4">
    <location>
        <begin position="370"/>
        <end position="387"/>
    </location>
</feature>
<name>A0A9Q3W7H8_9GAMM</name>
<dbReference type="PANTHER" id="PTHR23537:SF1">
    <property type="entry name" value="SUGAR TRANSPORTER"/>
    <property type="match status" value="1"/>
</dbReference>
<feature type="transmembrane region" description="Helical" evidence="4">
    <location>
        <begin position="52"/>
        <end position="73"/>
    </location>
</feature>
<dbReference type="PANTHER" id="PTHR23537">
    <property type="match status" value="1"/>
</dbReference>
<feature type="transmembrane region" description="Helical" evidence="4">
    <location>
        <begin position="252"/>
        <end position="271"/>
    </location>
</feature>
<keyword evidence="3 4" id="KW-0472">Membrane</keyword>
<keyword evidence="1 4" id="KW-0812">Transmembrane</keyword>
<comment type="caution">
    <text evidence="6">The sequence shown here is derived from an EMBL/GenBank/DDBJ whole genome shotgun (WGS) entry which is preliminary data.</text>
</comment>
<feature type="domain" description="Major facilitator superfamily (MFS) profile" evidence="5">
    <location>
        <begin position="9"/>
        <end position="392"/>
    </location>
</feature>
<feature type="transmembrane region" description="Helical" evidence="4">
    <location>
        <begin position="136"/>
        <end position="158"/>
    </location>
</feature>
<feature type="transmembrane region" description="Helical" evidence="4">
    <location>
        <begin position="283"/>
        <end position="300"/>
    </location>
</feature>
<dbReference type="Gene3D" id="1.20.1250.20">
    <property type="entry name" value="MFS general substrate transporter like domains"/>
    <property type="match status" value="2"/>
</dbReference>
<evidence type="ECO:0000256" key="2">
    <source>
        <dbReference type="ARBA" id="ARBA00022989"/>
    </source>
</evidence>
<keyword evidence="2 4" id="KW-1133">Transmembrane helix</keyword>
<gene>
    <name evidence="6" type="ORF">LZG35_13990</name>
</gene>
<feature type="transmembrane region" description="Helical" evidence="4">
    <location>
        <begin position="337"/>
        <end position="364"/>
    </location>
</feature>
<dbReference type="Proteomes" id="UP001107961">
    <property type="component" value="Unassembled WGS sequence"/>
</dbReference>
<dbReference type="PROSITE" id="PS50850">
    <property type="entry name" value="MFS"/>
    <property type="match status" value="1"/>
</dbReference>
<dbReference type="InterPro" id="IPR010645">
    <property type="entry name" value="MFS_4"/>
</dbReference>
<evidence type="ECO:0000256" key="1">
    <source>
        <dbReference type="ARBA" id="ARBA00022692"/>
    </source>
</evidence>
<organism evidence="6 7">
    <name type="scientific">Alloalcanivorax xenomutans</name>
    <dbReference type="NCBI Taxonomy" id="1094342"/>
    <lineage>
        <taxon>Bacteria</taxon>
        <taxon>Pseudomonadati</taxon>
        <taxon>Pseudomonadota</taxon>
        <taxon>Gammaproteobacteria</taxon>
        <taxon>Oceanospirillales</taxon>
        <taxon>Alcanivoracaceae</taxon>
        <taxon>Alloalcanivorax</taxon>
    </lineage>
</organism>
<feature type="transmembrane region" description="Helical" evidence="4">
    <location>
        <begin position="80"/>
        <end position="98"/>
    </location>
</feature>
<evidence type="ECO:0000256" key="4">
    <source>
        <dbReference type="SAM" id="Phobius"/>
    </source>
</evidence>
<evidence type="ECO:0000313" key="7">
    <source>
        <dbReference type="Proteomes" id="UP001107961"/>
    </source>
</evidence>
<dbReference type="KEGG" id="axe:P40_16535"/>
<feature type="transmembrane region" description="Helical" evidence="4">
    <location>
        <begin position="170"/>
        <end position="190"/>
    </location>
</feature>
<evidence type="ECO:0000313" key="6">
    <source>
        <dbReference type="EMBL" id="MCE7509752.1"/>
    </source>
</evidence>
<evidence type="ECO:0000259" key="5">
    <source>
        <dbReference type="PROSITE" id="PS50850"/>
    </source>
</evidence>
<dbReference type="AlphaFoldDB" id="A0A9Q3W7H8"/>
<feature type="transmembrane region" description="Helical" evidence="4">
    <location>
        <begin position="12"/>
        <end position="32"/>
    </location>
</feature>
<dbReference type="InterPro" id="IPR020846">
    <property type="entry name" value="MFS_dom"/>
</dbReference>
<dbReference type="GO" id="GO:0022857">
    <property type="term" value="F:transmembrane transporter activity"/>
    <property type="evidence" value="ECO:0007669"/>
    <property type="project" value="InterPro"/>
</dbReference>
<dbReference type="EMBL" id="JAJVKT010000017">
    <property type="protein sequence ID" value="MCE7509752.1"/>
    <property type="molecule type" value="Genomic_DNA"/>
</dbReference>
<dbReference type="InterPro" id="IPR036259">
    <property type="entry name" value="MFS_trans_sf"/>
</dbReference>
<dbReference type="RefSeq" id="WP_080531413.1">
    <property type="nucleotide sequence ID" value="NZ_CP012331.1"/>
</dbReference>
<dbReference type="Pfam" id="PF06779">
    <property type="entry name" value="MFS_4"/>
    <property type="match status" value="1"/>
</dbReference>
<protein>
    <submittedName>
        <fullName evidence="6">MFS transporter</fullName>
    </submittedName>
</protein>
<evidence type="ECO:0000256" key="3">
    <source>
        <dbReference type="ARBA" id="ARBA00023136"/>
    </source>
</evidence>
<keyword evidence="7" id="KW-1185">Reference proteome</keyword>
<dbReference type="GO" id="GO:0005886">
    <property type="term" value="C:plasma membrane"/>
    <property type="evidence" value="ECO:0007669"/>
    <property type="project" value="TreeGrafter"/>
</dbReference>
<reference evidence="6" key="1">
    <citation type="submission" date="2022-01" db="EMBL/GenBank/DDBJ databases">
        <authorList>
            <person name="Karlyshev A.V."/>
            <person name="Jaspars M."/>
        </authorList>
    </citation>
    <scope>NUCLEOTIDE SEQUENCE</scope>
    <source>
        <strain evidence="6">AGSA3-2</strain>
    </source>
</reference>
<feature type="transmembrane region" description="Helical" evidence="4">
    <location>
        <begin position="104"/>
        <end position="129"/>
    </location>
</feature>
<accession>A0A9Q3W7H8</accession>